<dbReference type="PANTHER" id="PTHR31589">
    <property type="entry name" value="PROTEIN, PUTATIVE (DUF239)-RELATED-RELATED"/>
    <property type="match status" value="1"/>
</dbReference>
<evidence type="ECO:0000256" key="1">
    <source>
        <dbReference type="SAM" id="MobiDB-lite"/>
    </source>
</evidence>
<evidence type="ECO:0000259" key="3">
    <source>
        <dbReference type="PROSITE" id="PS52045"/>
    </source>
</evidence>
<feature type="signal peptide" evidence="2">
    <location>
        <begin position="1"/>
        <end position="21"/>
    </location>
</feature>
<name>A0AAP0WMX4_LIQFO</name>
<dbReference type="Gene3D" id="3.90.1320.10">
    <property type="entry name" value="Outer-capsid protein sigma 3, large lobe"/>
    <property type="match status" value="1"/>
</dbReference>
<dbReference type="Pfam" id="PF14365">
    <property type="entry name" value="Neprosin_AP"/>
    <property type="match status" value="1"/>
</dbReference>
<dbReference type="EMBL" id="JBBPBK010000012">
    <property type="protein sequence ID" value="KAK9274149.1"/>
    <property type="molecule type" value="Genomic_DNA"/>
</dbReference>
<accession>A0AAP0WMX4</accession>
<dbReference type="Proteomes" id="UP001415857">
    <property type="component" value="Unassembled WGS sequence"/>
</dbReference>
<dbReference type="PROSITE" id="PS52045">
    <property type="entry name" value="NEPROSIN_PEP_CD"/>
    <property type="match status" value="1"/>
</dbReference>
<reference evidence="4 5" key="1">
    <citation type="journal article" date="2024" name="Plant J.">
        <title>Genome sequences and population genomics reveal climatic adaptation and genomic divergence between two closely related sweetgum species.</title>
        <authorList>
            <person name="Xu W.Q."/>
            <person name="Ren C.Q."/>
            <person name="Zhang X.Y."/>
            <person name="Comes H.P."/>
            <person name="Liu X.H."/>
            <person name="Li Y.G."/>
            <person name="Kettle C.J."/>
            <person name="Jalonen R."/>
            <person name="Gaisberger H."/>
            <person name="Ma Y.Z."/>
            <person name="Qiu Y.X."/>
        </authorList>
    </citation>
    <scope>NUCLEOTIDE SEQUENCE [LARGE SCALE GENOMIC DNA]</scope>
    <source>
        <strain evidence="4">Hangzhou</strain>
    </source>
</reference>
<sequence>MSLKGVALLAFVWVNVNLVSGFGGVVDDLELETQLKLINKPPLKTIQTEYGDVVDCIDINKQLAFDHPLLKNHKIQRRPSSRPSKEATSPAVKPSRIGLSSEVCPSGTVPIRRTRKEDLLRMRSVTNAVAVENPSESNPNNHVSYPFYYIMEKLTDRIFHGAKANINAWNPKVSENQSSTAQLWIESGTPDVLNSIQAGWMVSSQLYGDDYTRLTTFWTADGYQKTGCYNALCSGFVQTDKNVFLGAHLLNTSIYDGAQYEIVIHVYQDPKSKNWWLVAEGVIMGYWPAALFTSLTNGAEQVGWGGRASGTANGPSPQMGSGYLPDGNYYHSGSFRQIFYVNQSNALQGPSNEARITYFIDKPSCYDLKFYGFQDEYMGYAFMFGGPGGACGA</sequence>
<protein>
    <recommendedName>
        <fullName evidence="3">Neprosin PEP catalytic domain-containing protein</fullName>
    </recommendedName>
</protein>
<dbReference type="Pfam" id="PF03080">
    <property type="entry name" value="Neprosin"/>
    <property type="match status" value="1"/>
</dbReference>
<keyword evidence="2" id="KW-0732">Signal</keyword>
<dbReference type="InterPro" id="IPR025521">
    <property type="entry name" value="Neprosin_propep"/>
</dbReference>
<feature type="domain" description="Neprosin PEP catalytic" evidence="3">
    <location>
        <begin position="136"/>
        <end position="392"/>
    </location>
</feature>
<organism evidence="4 5">
    <name type="scientific">Liquidambar formosana</name>
    <name type="common">Formosan gum</name>
    <dbReference type="NCBI Taxonomy" id="63359"/>
    <lineage>
        <taxon>Eukaryota</taxon>
        <taxon>Viridiplantae</taxon>
        <taxon>Streptophyta</taxon>
        <taxon>Embryophyta</taxon>
        <taxon>Tracheophyta</taxon>
        <taxon>Spermatophyta</taxon>
        <taxon>Magnoliopsida</taxon>
        <taxon>eudicotyledons</taxon>
        <taxon>Gunneridae</taxon>
        <taxon>Pentapetalae</taxon>
        <taxon>Saxifragales</taxon>
        <taxon>Altingiaceae</taxon>
        <taxon>Liquidambar</taxon>
    </lineage>
</organism>
<feature type="region of interest" description="Disordered" evidence="1">
    <location>
        <begin position="74"/>
        <end position="97"/>
    </location>
</feature>
<evidence type="ECO:0000256" key="2">
    <source>
        <dbReference type="SAM" id="SignalP"/>
    </source>
</evidence>
<evidence type="ECO:0000313" key="4">
    <source>
        <dbReference type="EMBL" id="KAK9274149.1"/>
    </source>
</evidence>
<dbReference type="InterPro" id="IPR004314">
    <property type="entry name" value="Neprosin"/>
</dbReference>
<dbReference type="AlphaFoldDB" id="A0AAP0WMX4"/>
<dbReference type="InterPro" id="IPR053168">
    <property type="entry name" value="Glutamic_endopeptidase"/>
</dbReference>
<gene>
    <name evidence="4" type="ORF">L1049_018963</name>
</gene>
<evidence type="ECO:0000313" key="5">
    <source>
        <dbReference type="Proteomes" id="UP001415857"/>
    </source>
</evidence>
<proteinExistence type="predicted"/>
<comment type="caution">
    <text evidence="4">The sequence shown here is derived from an EMBL/GenBank/DDBJ whole genome shotgun (WGS) entry which is preliminary data.</text>
</comment>
<dbReference type="PANTHER" id="PTHR31589:SF223">
    <property type="entry name" value="PROTEIN, PUTATIVE (DUF239)-RELATED"/>
    <property type="match status" value="1"/>
</dbReference>
<keyword evidence="5" id="KW-1185">Reference proteome</keyword>
<feature type="chain" id="PRO_5043051090" description="Neprosin PEP catalytic domain-containing protein" evidence="2">
    <location>
        <begin position="22"/>
        <end position="393"/>
    </location>
</feature>